<gene>
    <name evidence="4" type="ORF">PUMCH_002605</name>
</gene>
<dbReference type="Pfam" id="PF02257">
    <property type="entry name" value="RFX_DNA_binding"/>
    <property type="match status" value="1"/>
</dbReference>
<evidence type="ECO:0000256" key="1">
    <source>
        <dbReference type="ARBA" id="ARBA00023125"/>
    </source>
</evidence>
<dbReference type="Gene3D" id="1.10.10.10">
    <property type="entry name" value="Winged helix-like DNA-binding domain superfamily/Winged helix DNA-binding domain"/>
    <property type="match status" value="1"/>
</dbReference>
<name>A0AAX4HA59_9ASCO</name>
<dbReference type="InterPro" id="IPR039779">
    <property type="entry name" value="RFX-like"/>
</dbReference>
<protein>
    <recommendedName>
        <fullName evidence="3">RFX-type winged-helix domain-containing protein</fullName>
    </recommendedName>
</protein>
<dbReference type="EMBL" id="CP138896">
    <property type="protein sequence ID" value="WPK25294.1"/>
    <property type="molecule type" value="Genomic_DNA"/>
</dbReference>
<dbReference type="InterPro" id="IPR036390">
    <property type="entry name" value="WH_DNA-bd_sf"/>
</dbReference>
<proteinExistence type="predicted"/>
<dbReference type="KEGG" id="asau:88173669"/>
<accession>A0AAX4HA59</accession>
<dbReference type="SUPFAM" id="SSF46785">
    <property type="entry name" value="Winged helix' DNA-binding domain"/>
    <property type="match status" value="1"/>
</dbReference>
<dbReference type="GO" id="GO:0000978">
    <property type="term" value="F:RNA polymerase II cis-regulatory region sequence-specific DNA binding"/>
    <property type="evidence" value="ECO:0007669"/>
    <property type="project" value="TreeGrafter"/>
</dbReference>
<organism evidence="4 5">
    <name type="scientific">Australozyma saopauloensis</name>
    <dbReference type="NCBI Taxonomy" id="291208"/>
    <lineage>
        <taxon>Eukaryota</taxon>
        <taxon>Fungi</taxon>
        <taxon>Dikarya</taxon>
        <taxon>Ascomycota</taxon>
        <taxon>Saccharomycotina</taxon>
        <taxon>Pichiomycetes</taxon>
        <taxon>Metschnikowiaceae</taxon>
        <taxon>Australozyma</taxon>
    </lineage>
</organism>
<evidence type="ECO:0000256" key="2">
    <source>
        <dbReference type="SAM" id="MobiDB-lite"/>
    </source>
</evidence>
<dbReference type="PANTHER" id="PTHR12619:SF5">
    <property type="entry name" value="TRANSCRIPTION FACTOR RFX4"/>
    <property type="match status" value="1"/>
</dbReference>
<dbReference type="GO" id="GO:0000981">
    <property type="term" value="F:DNA-binding transcription factor activity, RNA polymerase II-specific"/>
    <property type="evidence" value="ECO:0007669"/>
    <property type="project" value="TreeGrafter"/>
</dbReference>
<feature type="region of interest" description="Disordered" evidence="2">
    <location>
        <begin position="348"/>
        <end position="374"/>
    </location>
</feature>
<feature type="region of interest" description="Disordered" evidence="2">
    <location>
        <begin position="507"/>
        <end position="535"/>
    </location>
</feature>
<dbReference type="PROSITE" id="PS51526">
    <property type="entry name" value="RFX_DBD"/>
    <property type="match status" value="1"/>
</dbReference>
<dbReference type="AlphaFoldDB" id="A0AAX4HA59"/>
<feature type="domain" description="RFX-type winged-helix" evidence="3">
    <location>
        <begin position="431"/>
        <end position="506"/>
    </location>
</feature>
<feature type="compositionally biased region" description="Polar residues" evidence="2">
    <location>
        <begin position="511"/>
        <end position="533"/>
    </location>
</feature>
<dbReference type="RefSeq" id="XP_062877676.1">
    <property type="nucleotide sequence ID" value="XM_063021606.1"/>
</dbReference>
<dbReference type="PANTHER" id="PTHR12619">
    <property type="entry name" value="RFX TRANSCRIPTION FACTOR FAMILY"/>
    <property type="match status" value="1"/>
</dbReference>
<dbReference type="GeneID" id="88173669"/>
<dbReference type="InterPro" id="IPR057321">
    <property type="entry name" value="RFX1-4/6/8-like_BCD"/>
</dbReference>
<sequence>MDSVQQSLDPRLQPAYKLKPVGTDPLEGPYYSLVAYAGRVYGKLAYDPAAAFDKSDHAELISPYLKGHAYHMSPVHAMGNSNGSIGNINLNALSSHVHASANSSISANGNGVGAPANVNLNGSDSLYASLGSIYLHLPVQQHQQTPQSLYGSAVAAPDLANMGIGVYASAHSLRPLARTVPSDSSLFVASGNGMDAYARAAAEPSAKYSHNNSNIYNSLQSVPPHAGGDAQLSLYSQARPQNLAIGGSSYLASYPIPSQDPKDSHLNMSNVHLMQRRPPHENQLYISHSSYASGDGMSADMMHTLADGMSSLMTLAASAKSLKPTFKGHVAVSTPQKDYGFVMENDTALHSTDSPELRPRDRAGETPRKRARTQLSDDMEHHLKPLLLIAARFSFDDLAARLRLLDSNDPVFGPLNNSKDIRMERHHQLFALAWLTKQCEVSYTTVITRTRVYARYVDTCANQKLAPLMPTNFGKLVRVIFPNLTIRRLGMRGKSKYYYAGLKLKGDPEKSSTPLSPSSANGVDSPQSVNANTPGELESIDTSAQALASIEFNQFNQHFKTIELKYIPNLFSMIDNSVNSGNMAQPLDLPSIYSYFPDDYEVDYSLAENLQTLYRAHLTSTFELIRYMQADKLFEMCSTLLVDVGDASNLLSDEVLSDWVKDCDTVMYRAAVKMLARLHLQNVPASIFDPLKKLARELRSRLVETMSKHFPQHFVELKVDLASLFLEILSRLLRCIESGIHISNILSNPNEKVVMLNDWLSLDIPDIIMRELPCGSTNTELLIEILDTRFVKLMEEHLTTKGPIMAKYSEFLFDLPEKFPKVSPWLFSLLASNVLTTCIREMTLAGSRSFKSWWIFRCWVDEFIKWSMELGGYLYDDYKPKLEPVVKSEAFDGPLGLNHSYSQDLATNDSNYVDLLELIDNGGFNWI</sequence>
<evidence type="ECO:0000313" key="4">
    <source>
        <dbReference type="EMBL" id="WPK25294.1"/>
    </source>
</evidence>
<reference evidence="4 5" key="1">
    <citation type="submission" date="2023-10" db="EMBL/GenBank/DDBJ databases">
        <title>Draft Genome Sequence of Candida saopaulonensis from a very Premature Infant with Sepsis.</title>
        <authorList>
            <person name="Ning Y."/>
            <person name="Dai R."/>
            <person name="Xiao M."/>
            <person name="Xu Y."/>
            <person name="Yan Q."/>
            <person name="Zhang L."/>
        </authorList>
    </citation>
    <scope>NUCLEOTIDE SEQUENCE [LARGE SCALE GENOMIC DNA]</scope>
    <source>
        <strain evidence="4 5">19XY460</strain>
    </source>
</reference>
<evidence type="ECO:0000313" key="5">
    <source>
        <dbReference type="Proteomes" id="UP001338582"/>
    </source>
</evidence>
<dbReference type="Proteomes" id="UP001338582">
    <property type="component" value="Chromosome 3"/>
</dbReference>
<dbReference type="Pfam" id="PF25340">
    <property type="entry name" value="BCD_RFX"/>
    <property type="match status" value="1"/>
</dbReference>
<evidence type="ECO:0000259" key="3">
    <source>
        <dbReference type="PROSITE" id="PS51526"/>
    </source>
</evidence>
<keyword evidence="5" id="KW-1185">Reference proteome</keyword>
<dbReference type="InterPro" id="IPR036388">
    <property type="entry name" value="WH-like_DNA-bd_sf"/>
</dbReference>
<feature type="compositionally biased region" description="Basic and acidic residues" evidence="2">
    <location>
        <begin position="353"/>
        <end position="368"/>
    </location>
</feature>
<dbReference type="InterPro" id="IPR003150">
    <property type="entry name" value="DNA-bd_RFX"/>
</dbReference>
<keyword evidence="1" id="KW-0238">DNA-binding</keyword>